<gene>
    <name evidence="1" type="ORF">HXX08_15890</name>
</gene>
<reference evidence="1 2" key="1">
    <citation type="submission" date="2020-06" db="EMBL/GenBank/DDBJ databases">
        <title>Anoxygenic phototrophic Chloroflexota member uses a Type I reaction center.</title>
        <authorList>
            <person name="Tsuji J.M."/>
            <person name="Shaw N.A."/>
            <person name="Nagashima S."/>
            <person name="Venkiteswaran J."/>
            <person name="Schiff S.L."/>
            <person name="Hanada S."/>
            <person name="Tank M."/>
            <person name="Neufeld J.D."/>
        </authorList>
    </citation>
    <scope>NUCLEOTIDE SEQUENCE [LARGE SCALE GENOMIC DNA]</scope>
    <source>
        <strain evidence="1">L227-S17</strain>
    </source>
</reference>
<protein>
    <submittedName>
        <fullName evidence="1">Redoxin domain-containing protein</fullName>
    </submittedName>
</protein>
<dbReference type="SUPFAM" id="SSF52833">
    <property type="entry name" value="Thioredoxin-like"/>
    <property type="match status" value="1"/>
</dbReference>
<comment type="caution">
    <text evidence="1">The sequence shown here is derived from an EMBL/GenBank/DDBJ whole genome shotgun (WGS) entry which is preliminary data.</text>
</comment>
<name>A0A8T7M5D2_9CHLR</name>
<sequence>MQTYNDNKANLTIVGVDWGETEQEVESFKSEFKIPFPLTIDKTGDLVTLFRAPYHPYSVFINKEGVITGIVPGLVTPEMMKSQLSKIL</sequence>
<organism evidence="1 2">
    <name type="scientific">Candidatus Chlorohelix allophototropha</name>
    <dbReference type="NCBI Taxonomy" id="3003348"/>
    <lineage>
        <taxon>Bacteria</taxon>
        <taxon>Bacillati</taxon>
        <taxon>Chloroflexota</taxon>
        <taxon>Chloroflexia</taxon>
        <taxon>Candidatus Chloroheliales</taxon>
        <taxon>Candidatus Chloroheliaceae</taxon>
        <taxon>Candidatus Chlorohelix</taxon>
    </lineage>
</organism>
<proteinExistence type="predicted"/>
<evidence type="ECO:0000313" key="2">
    <source>
        <dbReference type="Proteomes" id="UP000521676"/>
    </source>
</evidence>
<accession>A0A8T7M5D2</accession>
<dbReference type="EMBL" id="JACATZ010000003">
    <property type="protein sequence ID" value="NWJ47340.1"/>
    <property type="molecule type" value="Genomic_DNA"/>
</dbReference>
<dbReference type="Proteomes" id="UP000521676">
    <property type="component" value="Unassembled WGS sequence"/>
</dbReference>
<evidence type="ECO:0000313" key="1">
    <source>
        <dbReference type="EMBL" id="NWJ47340.1"/>
    </source>
</evidence>
<dbReference type="AlphaFoldDB" id="A0A8T7M5D2"/>
<dbReference type="InterPro" id="IPR036249">
    <property type="entry name" value="Thioredoxin-like_sf"/>
</dbReference>
<dbReference type="Gene3D" id="3.40.30.10">
    <property type="entry name" value="Glutaredoxin"/>
    <property type="match status" value="1"/>
</dbReference>